<evidence type="ECO:0000313" key="1">
    <source>
        <dbReference type="EMBL" id="MTV31616.1"/>
    </source>
</evidence>
<dbReference type="Proteomes" id="UP000439113">
    <property type="component" value="Unassembled WGS sequence"/>
</dbReference>
<accession>A0A6N8DP42</accession>
<protein>
    <recommendedName>
        <fullName evidence="3">Sulfotransferase</fullName>
    </recommendedName>
</protein>
<dbReference type="EMBL" id="WNKS01000009">
    <property type="protein sequence ID" value="MTV31616.1"/>
    <property type="molecule type" value="Genomic_DNA"/>
</dbReference>
<dbReference type="InterPro" id="IPR027417">
    <property type="entry name" value="P-loop_NTPase"/>
</dbReference>
<evidence type="ECO:0000313" key="2">
    <source>
        <dbReference type="Proteomes" id="UP000439113"/>
    </source>
</evidence>
<gene>
    <name evidence="1" type="ORF">GJ654_11495</name>
</gene>
<dbReference type="SUPFAM" id="SSF52540">
    <property type="entry name" value="P-loop containing nucleoside triphosphate hydrolases"/>
    <property type="match status" value="1"/>
</dbReference>
<evidence type="ECO:0008006" key="3">
    <source>
        <dbReference type="Google" id="ProtNLM"/>
    </source>
</evidence>
<name>A0A6N8DP42_RHOAC</name>
<organism evidence="1 2">
    <name type="scientific">Rhodoblastus acidophilus</name>
    <name type="common">Rhodopseudomonas acidophila</name>
    <dbReference type="NCBI Taxonomy" id="1074"/>
    <lineage>
        <taxon>Bacteria</taxon>
        <taxon>Pseudomonadati</taxon>
        <taxon>Pseudomonadota</taxon>
        <taxon>Alphaproteobacteria</taxon>
        <taxon>Hyphomicrobiales</taxon>
        <taxon>Rhodoblastaceae</taxon>
        <taxon>Rhodoblastus</taxon>
    </lineage>
</organism>
<dbReference type="AlphaFoldDB" id="A0A6N8DP42"/>
<reference evidence="1 2" key="1">
    <citation type="submission" date="2019-11" db="EMBL/GenBank/DDBJ databases">
        <title>Whole-genome sequence of a Rhodoblastus acidophilus DSM 142.</title>
        <authorList>
            <person name="Kyndt J.A."/>
            <person name="Meyer T.E."/>
        </authorList>
    </citation>
    <scope>NUCLEOTIDE SEQUENCE [LARGE SCALE GENOMIC DNA]</scope>
    <source>
        <strain evidence="1 2">DSM 142</strain>
    </source>
</reference>
<comment type="caution">
    <text evidence="1">The sequence shown here is derived from an EMBL/GenBank/DDBJ whole genome shotgun (WGS) entry which is preliminary data.</text>
</comment>
<proteinExistence type="predicted"/>
<dbReference type="Gene3D" id="3.40.50.300">
    <property type="entry name" value="P-loop containing nucleotide triphosphate hydrolases"/>
    <property type="match status" value="1"/>
</dbReference>
<sequence length="277" mass="32199">MQTRARLEARSRYVPFRKMHAKNIRTLSLTPLIIVGMPRTGSTLLHTGVTQHPQTRVYGELFHPVRQERVGSHAIIRNGERIFFNETTDDAIAFLDKHVFLESEQIDVIGFKVFRELVSCQGTTDFFERLKAHYANLHVLHIVRSNYLDVLISREVARATNDWVRFVNSPPKQNELTKVRIEPDQALTFFNEVRSADTYFGSIFDGERYLKVDYDELSASFSQTMQKVYEFLGVRPFEPEIKVKKQIDRGAAEIVENYEELADYFVSTEFGSFFQRS</sequence>
<dbReference type="OrthoDB" id="9800698at2"/>
<dbReference type="Pfam" id="PF13469">
    <property type="entry name" value="Sulfotransfer_3"/>
    <property type="match status" value="1"/>
</dbReference>